<dbReference type="InterPro" id="IPR050482">
    <property type="entry name" value="Sensor_HK_TwoCompSys"/>
</dbReference>
<keyword evidence="7" id="KW-0067">ATP-binding</keyword>
<gene>
    <name evidence="12" type="ORF">GCM10009550_69100</name>
</gene>
<dbReference type="Gene3D" id="1.20.5.1930">
    <property type="match status" value="1"/>
</dbReference>
<sequence>MPRSGRAEEGAAPDPGGRPILLCAVAAAVSAAGLAALPDEIMAAFPTLAAAAAALLRRPYRGITTASAVAATVTVTLVVYLAYRGPQDPLELWSIAGLLAVLVLAGRVIRREPPRRAAALVAAITVAVLVMALRPALLTEEDELLKTSLVGSALFLFPLGCAAAVGFYLRGLDRRRVRAVAEARRAQRLALARDLHDFVAHEVTGIVLEAQAAQLRDLDAGAAREVQRRIEEAGQRALESMDQTLEALRDPDDAPAGPPPTRLYGLGDLPDLVGRFSAPGLPHAGLELDPEAVGRLPREADATAYRVVLEALTNVRRHARRANRVEVSARSTASGVEVSVRDDGGGRGRFGAGLARVRRSGGTGLAELEARVRGQGGTLSAGSDEAGGWLVVCALPARPGTD</sequence>
<dbReference type="Pfam" id="PF07730">
    <property type="entry name" value="HisKA_3"/>
    <property type="match status" value="1"/>
</dbReference>
<name>A0ABP4CDG9_9ACTN</name>
<evidence type="ECO:0000256" key="3">
    <source>
        <dbReference type="ARBA" id="ARBA00022553"/>
    </source>
</evidence>
<keyword evidence="3" id="KW-0597">Phosphoprotein</keyword>
<dbReference type="SUPFAM" id="SSF55874">
    <property type="entry name" value="ATPase domain of HSP90 chaperone/DNA topoisomerase II/histidine kinase"/>
    <property type="match status" value="1"/>
</dbReference>
<accession>A0ABP4CDG9</accession>
<evidence type="ECO:0000256" key="5">
    <source>
        <dbReference type="ARBA" id="ARBA00022741"/>
    </source>
</evidence>
<dbReference type="InterPro" id="IPR011712">
    <property type="entry name" value="Sig_transdc_His_kin_sub3_dim/P"/>
</dbReference>
<dbReference type="InterPro" id="IPR036890">
    <property type="entry name" value="HATPase_C_sf"/>
</dbReference>
<evidence type="ECO:0000256" key="7">
    <source>
        <dbReference type="ARBA" id="ARBA00022840"/>
    </source>
</evidence>
<evidence type="ECO:0000313" key="12">
    <source>
        <dbReference type="EMBL" id="GAA0966549.1"/>
    </source>
</evidence>
<dbReference type="Gene3D" id="3.30.565.10">
    <property type="entry name" value="Histidine kinase-like ATPase, C-terminal domain"/>
    <property type="match status" value="1"/>
</dbReference>
<dbReference type="RefSeq" id="WP_344246153.1">
    <property type="nucleotide sequence ID" value="NZ_BAAAHH010000044.1"/>
</dbReference>
<protein>
    <recommendedName>
        <fullName evidence="2">histidine kinase</fullName>
        <ecNumber evidence="2">2.7.13.3</ecNumber>
    </recommendedName>
</protein>
<dbReference type="PANTHER" id="PTHR24421:SF10">
    <property type="entry name" value="NITRATE_NITRITE SENSOR PROTEIN NARQ"/>
    <property type="match status" value="1"/>
</dbReference>
<feature type="transmembrane region" description="Helical" evidence="9">
    <location>
        <begin position="117"/>
        <end position="137"/>
    </location>
</feature>
<evidence type="ECO:0000256" key="9">
    <source>
        <dbReference type="SAM" id="Phobius"/>
    </source>
</evidence>
<keyword evidence="8" id="KW-0902">Two-component regulatory system</keyword>
<evidence type="ECO:0000259" key="10">
    <source>
        <dbReference type="Pfam" id="PF02518"/>
    </source>
</evidence>
<dbReference type="EMBL" id="BAAAHH010000044">
    <property type="protein sequence ID" value="GAA0966549.1"/>
    <property type="molecule type" value="Genomic_DNA"/>
</dbReference>
<evidence type="ECO:0000313" key="13">
    <source>
        <dbReference type="Proteomes" id="UP001500665"/>
    </source>
</evidence>
<dbReference type="PANTHER" id="PTHR24421">
    <property type="entry name" value="NITRATE/NITRITE SENSOR PROTEIN NARX-RELATED"/>
    <property type="match status" value="1"/>
</dbReference>
<keyword evidence="9" id="KW-0472">Membrane</keyword>
<keyword evidence="6" id="KW-0418">Kinase</keyword>
<evidence type="ECO:0000256" key="4">
    <source>
        <dbReference type="ARBA" id="ARBA00022679"/>
    </source>
</evidence>
<feature type="transmembrane region" description="Helical" evidence="9">
    <location>
        <begin position="149"/>
        <end position="169"/>
    </location>
</feature>
<dbReference type="InterPro" id="IPR003594">
    <property type="entry name" value="HATPase_dom"/>
</dbReference>
<comment type="catalytic activity">
    <reaction evidence="1">
        <text>ATP + protein L-histidine = ADP + protein N-phospho-L-histidine.</text>
        <dbReference type="EC" id="2.7.13.3"/>
    </reaction>
</comment>
<proteinExistence type="predicted"/>
<feature type="domain" description="Histidine kinase/HSP90-like ATPase" evidence="10">
    <location>
        <begin position="304"/>
        <end position="398"/>
    </location>
</feature>
<evidence type="ECO:0000256" key="6">
    <source>
        <dbReference type="ARBA" id="ARBA00022777"/>
    </source>
</evidence>
<dbReference type="EC" id="2.7.13.3" evidence="2"/>
<keyword evidence="4" id="KW-0808">Transferase</keyword>
<keyword evidence="9" id="KW-1133">Transmembrane helix</keyword>
<reference evidence="13" key="1">
    <citation type="journal article" date="2019" name="Int. J. Syst. Evol. Microbiol.">
        <title>The Global Catalogue of Microorganisms (GCM) 10K type strain sequencing project: providing services to taxonomists for standard genome sequencing and annotation.</title>
        <authorList>
            <consortium name="The Broad Institute Genomics Platform"/>
            <consortium name="The Broad Institute Genome Sequencing Center for Infectious Disease"/>
            <person name="Wu L."/>
            <person name="Ma J."/>
        </authorList>
    </citation>
    <scope>NUCLEOTIDE SEQUENCE [LARGE SCALE GENOMIC DNA]</scope>
    <source>
        <strain evidence="13">JCM 10696</strain>
    </source>
</reference>
<evidence type="ECO:0000256" key="1">
    <source>
        <dbReference type="ARBA" id="ARBA00000085"/>
    </source>
</evidence>
<feature type="domain" description="Signal transduction histidine kinase subgroup 3 dimerisation and phosphoacceptor" evidence="11">
    <location>
        <begin position="188"/>
        <end position="252"/>
    </location>
</feature>
<feature type="transmembrane region" description="Helical" evidence="9">
    <location>
        <begin position="67"/>
        <end position="86"/>
    </location>
</feature>
<evidence type="ECO:0000259" key="11">
    <source>
        <dbReference type="Pfam" id="PF07730"/>
    </source>
</evidence>
<organism evidence="12 13">
    <name type="scientific">Actinocorallia libanotica</name>
    <dbReference type="NCBI Taxonomy" id="46162"/>
    <lineage>
        <taxon>Bacteria</taxon>
        <taxon>Bacillati</taxon>
        <taxon>Actinomycetota</taxon>
        <taxon>Actinomycetes</taxon>
        <taxon>Streptosporangiales</taxon>
        <taxon>Thermomonosporaceae</taxon>
        <taxon>Actinocorallia</taxon>
    </lineage>
</organism>
<keyword evidence="9" id="KW-0812">Transmembrane</keyword>
<feature type="transmembrane region" description="Helical" evidence="9">
    <location>
        <begin position="20"/>
        <end position="37"/>
    </location>
</feature>
<evidence type="ECO:0000256" key="8">
    <source>
        <dbReference type="ARBA" id="ARBA00023012"/>
    </source>
</evidence>
<dbReference type="Proteomes" id="UP001500665">
    <property type="component" value="Unassembled WGS sequence"/>
</dbReference>
<feature type="transmembrane region" description="Helical" evidence="9">
    <location>
        <begin position="92"/>
        <end position="110"/>
    </location>
</feature>
<dbReference type="Pfam" id="PF02518">
    <property type="entry name" value="HATPase_c"/>
    <property type="match status" value="1"/>
</dbReference>
<evidence type="ECO:0000256" key="2">
    <source>
        <dbReference type="ARBA" id="ARBA00012438"/>
    </source>
</evidence>
<keyword evidence="5" id="KW-0547">Nucleotide-binding</keyword>
<comment type="caution">
    <text evidence="12">The sequence shown here is derived from an EMBL/GenBank/DDBJ whole genome shotgun (WGS) entry which is preliminary data.</text>
</comment>
<keyword evidence="13" id="KW-1185">Reference proteome</keyword>